<evidence type="ECO:0000313" key="1">
    <source>
        <dbReference type="EMBL" id="STS81928.1"/>
    </source>
</evidence>
<protein>
    <submittedName>
        <fullName evidence="1">RpoS-dependent hydroperoxidase II</fullName>
        <ecNumber evidence="1">1.11.1.6</ecNumber>
    </submittedName>
</protein>
<evidence type="ECO:0000313" key="2">
    <source>
        <dbReference type="Proteomes" id="UP000254938"/>
    </source>
</evidence>
<dbReference type="GO" id="GO:0004096">
    <property type="term" value="F:catalase activity"/>
    <property type="evidence" value="ECO:0007669"/>
    <property type="project" value="UniProtKB-EC"/>
</dbReference>
<reference evidence="1 2" key="1">
    <citation type="submission" date="2018-06" db="EMBL/GenBank/DDBJ databases">
        <authorList>
            <consortium name="Pathogen Informatics"/>
            <person name="Doyle S."/>
        </authorList>
    </citation>
    <scope>NUCLEOTIDE SEQUENCE [LARGE SCALE GENOMIC DNA]</scope>
    <source>
        <strain evidence="1 2">NCTC9140</strain>
    </source>
</reference>
<sequence>MEKDPSLSLYADAEGDVKGRVVAVLLNERTSAQDLVQLLQALQAQGVHSKLLYSRMAKSLPTMVLRCRSPAPSPAPRR</sequence>
<proteinExistence type="predicted"/>
<dbReference type="AlphaFoldDB" id="A0A377TTW7"/>
<dbReference type="EMBL" id="UGKQ01000007">
    <property type="protein sequence ID" value="STS81928.1"/>
    <property type="molecule type" value="Genomic_DNA"/>
</dbReference>
<keyword evidence="1" id="KW-0575">Peroxidase</keyword>
<name>A0A377TTW7_KLEPN</name>
<gene>
    <name evidence="1" type="primary">katE_2</name>
    <name evidence="1" type="ORF">NCTC9140_03672</name>
</gene>
<accession>A0A377TTW7</accession>
<dbReference type="Proteomes" id="UP000254938">
    <property type="component" value="Unassembled WGS sequence"/>
</dbReference>
<keyword evidence="1" id="KW-0560">Oxidoreductase</keyword>
<dbReference type="EC" id="1.11.1.6" evidence="1"/>
<organism evidence="1 2">
    <name type="scientific">Klebsiella pneumoniae</name>
    <dbReference type="NCBI Taxonomy" id="573"/>
    <lineage>
        <taxon>Bacteria</taxon>
        <taxon>Pseudomonadati</taxon>
        <taxon>Pseudomonadota</taxon>
        <taxon>Gammaproteobacteria</taxon>
        <taxon>Enterobacterales</taxon>
        <taxon>Enterobacteriaceae</taxon>
        <taxon>Klebsiella/Raoultella group</taxon>
        <taxon>Klebsiella</taxon>
        <taxon>Klebsiella pneumoniae complex</taxon>
    </lineage>
</organism>